<comment type="subcellular location">
    <subcellularLocation>
        <location evidence="1">Membrane</location>
        <topology evidence="1">Multi-pass membrane protein</topology>
    </subcellularLocation>
</comment>
<keyword evidence="4 7" id="KW-0812">Transmembrane</keyword>
<evidence type="ECO:0000256" key="7">
    <source>
        <dbReference type="SAM" id="Phobius"/>
    </source>
</evidence>
<feature type="transmembrane region" description="Helical" evidence="7">
    <location>
        <begin position="49"/>
        <end position="71"/>
    </location>
</feature>
<dbReference type="PANTHER" id="PTHR31632">
    <property type="entry name" value="IRON TRANSPORTER FTH1"/>
    <property type="match status" value="1"/>
</dbReference>
<evidence type="ECO:0000256" key="1">
    <source>
        <dbReference type="ARBA" id="ARBA00004141"/>
    </source>
</evidence>
<keyword evidence="5 7" id="KW-1133">Transmembrane helix</keyword>
<protein>
    <recommendedName>
        <fullName evidence="10">Plasma membrane iron permease</fullName>
    </recommendedName>
</protein>
<feature type="transmembrane region" description="Helical" evidence="7">
    <location>
        <begin position="194"/>
        <end position="218"/>
    </location>
</feature>
<dbReference type="EMBL" id="MBFR01000096">
    <property type="protein sequence ID" value="PVU94304.1"/>
    <property type="molecule type" value="Genomic_DNA"/>
</dbReference>
<dbReference type="STRING" id="133385.A0A2T9YPY0"/>
<dbReference type="AlphaFoldDB" id="A0A2T9YPY0"/>
<dbReference type="OrthoDB" id="4364at2759"/>
<feature type="transmembrane region" description="Helical" evidence="7">
    <location>
        <begin position="275"/>
        <end position="296"/>
    </location>
</feature>
<proteinExistence type="inferred from homology"/>
<dbReference type="Proteomes" id="UP000245383">
    <property type="component" value="Unassembled WGS sequence"/>
</dbReference>
<accession>A0A2T9YPY0</accession>
<gene>
    <name evidence="8" type="ORF">BB561_002654</name>
</gene>
<evidence type="ECO:0008006" key="10">
    <source>
        <dbReference type="Google" id="ProtNLM"/>
    </source>
</evidence>
<comment type="similarity">
    <text evidence="2">Belongs to the oxidase-dependent Fe transporter (OFeT) (TC 9.A.10.1) family.</text>
</comment>
<evidence type="ECO:0000256" key="6">
    <source>
        <dbReference type="ARBA" id="ARBA00023136"/>
    </source>
</evidence>
<dbReference type="InterPro" id="IPR004923">
    <property type="entry name" value="FTR1/Fip1/EfeU"/>
</dbReference>
<keyword evidence="6 7" id="KW-0472">Membrane</keyword>
<keyword evidence="3" id="KW-0813">Transport</keyword>
<evidence type="ECO:0000313" key="8">
    <source>
        <dbReference type="EMBL" id="PVU94304.1"/>
    </source>
</evidence>
<feature type="transmembrane region" description="Helical" evidence="7">
    <location>
        <begin position="87"/>
        <end position="105"/>
    </location>
</feature>
<comment type="caution">
    <text evidence="8">The sequence shown here is derived from an EMBL/GenBank/DDBJ whole genome shotgun (WGS) entry which is preliminary data.</text>
</comment>
<dbReference type="PANTHER" id="PTHR31632:SF2">
    <property type="entry name" value="PLASMA MEMBRANE IRON PERMEASE"/>
    <property type="match status" value="1"/>
</dbReference>
<evidence type="ECO:0000256" key="2">
    <source>
        <dbReference type="ARBA" id="ARBA00008333"/>
    </source>
</evidence>
<evidence type="ECO:0000256" key="4">
    <source>
        <dbReference type="ARBA" id="ARBA00022692"/>
    </source>
</evidence>
<evidence type="ECO:0000313" key="9">
    <source>
        <dbReference type="Proteomes" id="UP000245383"/>
    </source>
</evidence>
<dbReference type="GO" id="GO:0033573">
    <property type="term" value="C:high-affinity iron permease complex"/>
    <property type="evidence" value="ECO:0007669"/>
    <property type="project" value="InterPro"/>
</dbReference>
<keyword evidence="3" id="KW-0410">Iron transport</keyword>
<sequence length="323" mass="35991">MAIFNIPIFFVFMRESIEIALIISVMLAFTKRLGLQNKALESKLKRQILIGSITAFIICLILGGVLIYLFYKLSNEFYTTHEDLWEGIFSLVTSLVLGIVGYYFLQLPLLTHKLENKIDRNFHEVAVKRSFFNDYSFLILSFVAVIREGLEAIMLMAGTVIDAKAKAIPLSVIAGIASGIVVGLLIYNFGHKVGLFIFLLASTSILYLMGSGMFASAIRFLESYTFGRKYSMDADAGYVFELGKSVWALDCCNPNDPNEGGYQIFQALLGWTNNATIGSILGYISYWLIVISIYLYKGYGIKNSIAIKSKSSNTYTPVTSSIE</sequence>
<organism evidence="8 9">
    <name type="scientific">Smittium simulii</name>
    <dbReference type="NCBI Taxonomy" id="133385"/>
    <lineage>
        <taxon>Eukaryota</taxon>
        <taxon>Fungi</taxon>
        <taxon>Fungi incertae sedis</taxon>
        <taxon>Zoopagomycota</taxon>
        <taxon>Kickxellomycotina</taxon>
        <taxon>Harpellomycetes</taxon>
        <taxon>Harpellales</taxon>
        <taxon>Legeriomycetaceae</taxon>
        <taxon>Smittium</taxon>
    </lineage>
</organism>
<dbReference type="GO" id="GO:0015093">
    <property type="term" value="F:ferrous iron transmembrane transporter activity"/>
    <property type="evidence" value="ECO:0007669"/>
    <property type="project" value="TreeGrafter"/>
</dbReference>
<dbReference type="Pfam" id="PF03239">
    <property type="entry name" value="FTR1"/>
    <property type="match status" value="1"/>
</dbReference>
<feature type="transmembrane region" description="Helical" evidence="7">
    <location>
        <begin position="137"/>
        <end position="161"/>
    </location>
</feature>
<evidence type="ECO:0000256" key="3">
    <source>
        <dbReference type="ARBA" id="ARBA00022496"/>
    </source>
</evidence>
<reference evidence="8 9" key="1">
    <citation type="journal article" date="2018" name="MBio">
        <title>Comparative Genomics Reveals the Core Gene Toolbox for the Fungus-Insect Symbiosis.</title>
        <authorList>
            <person name="Wang Y."/>
            <person name="Stata M."/>
            <person name="Wang W."/>
            <person name="Stajich J.E."/>
            <person name="White M.M."/>
            <person name="Moncalvo J.M."/>
        </authorList>
    </citation>
    <scope>NUCLEOTIDE SEQUENCE [LARGE SCALE GENOMIC DNA]</scope>
    <source>
        <strain evidence="8 9">SWE-8-4</strain>
    </source>
</reference>
<feature type="transmembrane region" description="Helical" evidence="7">
    <location>
        <begin position="167"/>
        <end position="187"/>
    </location>
</feature>
<keyword evidence="3" id="KW-0406">Ion transport</keyword>
<evidence type="ECO:0000256" key="5">
    <source>
        <dbReference type="ARBA" id="ARBA00022989"/>
    </source>
</evidence>
<keyword evidence="9" id="KW-1185">Reference proteome</keyword>
<feature type="transmembrane region" description="Helical" evidence="7">
    <location>
        <begin position="6"/>
        <end position="29"/>
    </location>
</feature>
<name>A0A2T9YPY0_9FUNG</name>
<keyword evidence="3" id="KW-0408">Iron</keyword>